<dbReference type="InterPro" id="IPR040676">
    <property type="entry name" value="DUF5641"/>
</dbReference>
<dbReference type="Pfam" id="PF03564">
    <property type="entry name" value="DUF1759"/>
    <property type="match status" value="1"/>
</dbReference>
<dbReference type="PANTHER" id="PTHR47331">
    <property type="entry name" value="PHD-TYPE DOMAIN-CONTAINING PROTEIN"/>
    <property type="match status" value="1"/>
</dbReference>
<dbReference type="Proteomes" id="UP000580250">
    <property type="component" value="Unassembled WGS sequence"/>
</dbReference>
<dbReference type="GO" id="GO:0015074">
    <property type="term" value="P:DNA integration"/>
    <property type="evidence" value="ECO:0007669"/>
    <property type="project" value="InterPro"/>
</dbReference>
<dbReference type="SUPFAM" id="SSF53098">
    <property type="entry name" value="Ribonuclease H-like"/>
    <property type="match status" value="1"/>
</dbReference>
<dbReference type="Pfam" id="PF17921">
    <property type="entry name" value="Integrase_H2C2"/>
    <property type="match status" value="1"/>
</dbReference>
<accession>A0A6V7VGT7</accession>
<dbReference type="InterPro" id="IPR005312">
    <property type="entry name" value="DUF1759"/>
</dbReference>
<sequence>MSVVLRSTIKPAIKRLREYLDELRPLVNAQERTQEGVEKLRADVIKVKRVLSFLDLKIDHWQKIIKALPADERAAEEEIFSNFSEGERHCAEWIDSGREIVDEIEILLANDEDSSGSSYSDEIGVRPRNNVRNEAMNGTRNEAENEIKNDNFVNLGVPSHLPKTRLPEFWGDQLRWPEFWQGFERTVDCLRIDDGLKAHYLLQCVRGKAKRAVWGYRPISEHYLPLKEALFRQFGNEKAIRETLHAELIGLPMANESVVSLRNYLEEVERICRSLDAMGHLEDKDIVLMAIKNKLPRNVVLELLKMERAENIEWNVGNLRKGLAELVQLREEAHRCTQTLSSRMSNQKFVNLNSQKNFNQKKDFSGRIEQGRVFSVQNQNNLNKNRKQGLSCWFCQKPHLATNCEQIKSPFQRMKILSEQNRCLLCLKKGHVKSNCNLKICCNLCKGNHNKVVCTKGHEKSRNNNYKNYSNQEAPEKVEPVNSITKENASILLMNTEVNILSGTGTGVIGAKAFFDTGSTISFITEDKANELQLKKASETELNILPFANVDPIRLKTSRFLIKIMLNDGSFEEILVYKINKDMMPKIKCANIQTCIIKIGDVIPDILISMKHFWRFFKKLIPLTKYLFKIETTVGPLICGEIEQNKLVEFKSEGQPVAVIGAKIKSEEDSLANFWSLEAIGVRDDPITKDDQVAMEAFKKTIKMGENGRYIVKWPWKIKKENLPSNFNLAYKRFLGLLEKLRKTPELLKEYDKILEDDRQRGVLEITSKTCGIEHFLPHHPVISPKKIRIVYDASAHIRGGTSLNDHLFRGPIIMPDLAGLLIRFRIPKIAMWSDIEKAFHSLELDNEDRDVLKLIWLKDINSPVSLENVQYLRFTRVPFGVISSPFLLAATVKYHLENWNDPLAKIIKNNSYVDNILIGLETPEEAWEAYKKLKKVFKAANMNLREFISNDENLNKKFPLEDRLEKEIPKILGIPWNINSDKIYIDFSTEKGENKFTKRGVLCKLASIFDPLGMAVPSLLAAKLFFQSLWDSKKGWDDILDSGEIKIWEEITKVWDIPPIEIERRITVSNASYQLHVFSDASKDVYAACVYLRTTSEDKIMSYLVYARSRLKPRKMPISIPRMELLGVLIANRTLKFVREQIGILISEYFLWCDSKPVLFWVKTGQINEKFIANRLKEIRKNIGLKVGYVQTHNNPADIGTRGCMPLELKDSTLWWTGPDWMKQQEENWPNELNFILTEPLGDDTQLDEKEKQVEEPLLCVDGKEKDKFIEFSNWNNWHKLIMCISLVAKFLKIWMNKSGKIISGNLLNNFNNDLKLNTHERKQTEKFIYKLAQKSLDRKIDKNLHLEEDLDGVLHVKTRISNCNIEGDFSRPIWLPKGSPLIKILIRKEHEDLMHSGVDSTLANFLGKFWTPGARKETKNVVKNCKKCQKIEGPKFGLPEMPTLPNERVRRSRTFEFTGVDYLGPSTCKINGEKIKFWISLFTCLSTRAIHLEIILDLSASSFLHILRRFIALRGCPKKIISDNGTHFKAVADIIGANIKGNWNDKLIKNDDFRLNKFLLKKGIDWKFINVLSPWAGGFYERLVKLVKDAFKRSLGSTILNLEELKTFVKEVETAINCRPLTYVSTENDGILAIRPLDFLIPEVELNYFSAEDSDSDEFILGKLSTAKQLQNRWKETQRIFNKFWENWVKNYLITLRDKSGWNHQNGRSTILRQPEIGEIVNIQQEGQPRNTWPLGRILELDGNPVKSAKVKIGKKTLIRPINKLFPWR</sequence>
<dbReference type="OrthoDB" id="250836at2759"/>
<dbReference type="Gene3D" id="3.30.420.10">
    <property type="entry name" value="Ribonuclease H-like superfamily/Ribonuclease H"/>
    <property type="match status" value="1"/>
</dbReference>
<dbReference type="Pfam" id="PF05380">
    <property type="entry name" value="Peptidase_A17"/>
    <property type="match status" value="1"/>
</dbReference>
<dbReference type="InterPro" id="IPR001584">
    <property type="entry name" value="Integrase_cat-core"/>
</dbReference>
<protein>
    <recommendedName>
        <fullName evidence="1">Integrase catalytic domain-containing protein</fullName>
    </recommendedName>
</protein>
<dbReference type="Pfam" id="PF00078">
    <property type="entry name" value="RVT_1"/>
    <property type="match status" value="1"/>
</dbReference>
<organism evidence="2 3">
    <name type="scientific">Meloidogyne enterolobii</name>
    <name type="common">Root-knot nematode worm</name>
    <name type="synonym">Meloidogyne mayaguensis</name>
    <dbReference type="NCBI Taxonomy" id="390850"/>
    <lineage>
        <taxon>Eukaryota</taxon>
        <taxon>Metazoa</taxon>
        <taxon>Ecdysozoa</taxon>
        <taxon>Nematoda</taxon>
        <taxon>Chromadorea</taxon>
        <taxon>Rhabditida</taxon>
        <taxon>Tylenchina</taxon>
        <taxon>Tylenchomorpha</taxon>
        <taxon>Tylenchoidea</taxon>
        <taxon>Meloidogynidae</taxon>
        <taxon>Meloidogyninae</taxon>
        <taxon>Meloidogyne</taxon>
    </lineage>
</organism>
<dbReference type="Gene3D" id="3.30.70.270">
    <property type="match status" value="1"/>
</dbReference>
<dbReference type="InterPro" id="IPR036397">
    <property type="entry name" value="RNaseH_sf"/>
</dbReference>
<dbReference type="InterPro" id="IPR041588">
    <property type="entry name" value="Integrase_H2C2"/>
</dbReference>
<dbReference type="Gene3D" id="3.10.10.10">
    <property type="entry name" value="HIV Type 1 Reverse Transcriptase, subunit A, domain 1"/>
    <property type="match status" value="1"/>
</dbReference>
<evidence type="ECO:0000313" key="3">
    <source>
        <dbReference type="Proteomes" id="UP000580250"/>
    </source>
</evidence>
<dbReference type="SUPFAM" id="SSF56672">
    <property type="entry name" value="DNA/RNA polymerases"/>
    <property type="match status" value="1"/>
</dbReference>
<dbReference type="InterPro" id="IPR008042">
    <property type="entry name" value="Retrotrans_Pao"/>
</dbReference>
<dbReference type="PROSITE" id="PS50994">
    <property type="entry name" value="INTEGRASE"/>
    <property type="match status" value="1"/>
</dbReference>
<dbReference type="GO" id="GO:0003676">
    <property type="term" value="F:nucleic acid binding"/>
    <property type="evidence" value="ECO:0007669"/>
    <property type="project" value="InterPro"/>
</dbReference>
<dbReference type="Gene3D" id="1.10.340.70">
    <property type="match status" value="1"/>
</dbReference>
<gene>
    <name evidence="2" type="ORF">MENT_LOCUS25819</name>
</gene>
<dbReference type="EMBL" id="CAJEWN010000230">
    <property type="protein sequence ID" value="CAD2174170.1"/>
    <property type="molecule type" value="Genomic_DNA"/>
</dbReference>
<dbReference type="InterPro" id="IPR043502">
    <property type="entry name" value="DNA/RNA_pol_sf"/>
</dbReference>
<dbReference type="Pfam" id="PF18701">
    <property type="entry name" value="DUF5641"/>
    <property type="match status" value="1"/>
</dbReference>
<reference evidence="2 3" key="1">
    <citation type="submission" date="2020-08" db="EMBL/GenBank/DDBJ databases">
        <authorList>
            <person name="Koutsovoulos G."/>
            <person name="Danchin GJ E."/>
        </authorList>
    </citation>
    <scope>NUCLEOTIDE SEQUENCE [LARGE SCALE GENOMIC DNA]</scope>
</reference>
<proteinExistence type="predicted"/>
<name>A0A6V7VGT7_MELEN</name>
<dbReference type="InterPro" id="IPR012337">
    <property type="entry name" value="RNaseH-like_sf"/>
</dbReference>
<dbReference type="PANTHER" id="PTHR47331:SF1">
    <property type="entry name" value="GAG-LIKE PROTEIN"/>
    <property type="match status" value="1"/>
</dbReference>
<dbReference type="InterPro" id="IPR043128">
    <property type="entry name" value="Rev_trsase/Diguanyl_cyclase"/>
</dbReference>
<feature type="domain" description="Integrase catalytic" evidence="1">
    <location>
        <begin position="1443"/>
        <end position="1646"/>
    </location>
</feature>
<evidence type="ECO:0000259" key="1">
    <source>
        <dbReference type="PROSITE" id="PS50994"/>
    </source>
</evidence>
<dbReference type="InterPro" id="IPR000477">
    <property type="entry name" value="RT_dom"/>
</dbReference>
<comment type="caution">
    <text evidence="2">The sequence shown here is derived from an EMBL/GenBank/DDBJ whole genome shotgun (WGS) entry which is preliminary data.</text>
</comment>
<dbReference type="GO" id="GO:0042575">
    <property type="term" value="C:DNA polymerase complex"/>
    <property type="evidence" value="ECO:0007669"/>
    <property type="project" value="UniProtKB-ARBA"/>
</dbReference>
<evidence type="ECO:0000313" key="2">
    <source>
        <dbReference type="EMBL" id="CAD2174170.1"/>
    </source>
</evidence>